<evidence type="ECO:0000256" key="8">
    <source>
        <dbReference type="ARBA" id="ARBA00023211"/>
    </source>
</evidence>
<feature type="signal peptide" evidence="12">
    <location>
        <begin position="1"/>
        <end position="28"/>
    </location>
</feature>
<keyword evidence="8" id="KW-0464">Manganese</keyword>
<keyword evidence="6" id="KW-0460">Magnesium</keyword>
<proteinExistence type="inferred from homology"/>
<evidence type="ECO:0000256" key="12">
    <source>
        <dbReference type="SAM" id="SignalP"/>
    </source>
</evidence>
<evidence type="ECO:0000256" key="2">
    <source>
        <dbReference type="ARBA" id="ARBA00006702"/>
    </source>
</evidence>
<evidence type="ECO:0000256" key="3">
    <source>
        <dbReference type="ARBA" id="ARBA00013081"/>
    </source>
</evidence>
<dbReference type="EC" id="3.1.3.16" evidence="3"/>
<evidence type="ECO:0000256" key="11">
    <source>
        <dbReference type="SAM" id="MobiDB-lite"/>
    </source>
</evidence>
<comment type="catalytic activity">
    <reaction evidence="10">
        <text>O-phospho-L-threonyl-[protein] + H2O = L-threonyl-[protein] + phosphate</text>
        <dbReference type="Rhea" id="RHEA:47004"/>
        <dbReference type="Rhea" id="RHEA-COMP:11060"/>
        <dbReference type="Rhea" id="RHEA-COMP:11605"/>
        <dbReference type="ChEBI" id="CHEBI:15377"/>
        <dbReference type="ChEBI" id="CHEBI:30013"/>
        <dbReference type="ChEBI" id="CHEBI:43474"/>
        <dbReference type="ChEBI" id="CHEBI:61977"/>
        <dbReference type="EC" id="3.1.3.16"/>
    </reaction>
</comment>
<gene>
    <name evidence="14" type="ORF">ETH_00004070</name>
</gene>
<evidence type="ECO:0000313" key="14">
    <source>
        <dbReference type="EMBL" id="CDJ42096.1"/>
    </source>
</evidence>
<feature type="compositionally biased region" description="Basic and acidic residues" evidence="11">
    <location>
        <begin position="56"/>
        <end position="74"/>
    </location>
</feature>
<accession>U6KVU8</accession>
<evidence type="ECO:0000256" key="5">
    <source>
        <dbReference type="ARBA" id="ARBA00022801"/>
    </source>
</evidence>
<dbReference type="InterPro" id="IPR001932">
    <property type="entry name" value="PPM-type_phosphatase-like_dom"/>
</dbReference>
<evidence type="ECO:0000256" key="1">
    <source>
        <dbReference type="ARBA" id="ARBA00001936"/>
    </source>
</evidence>
<evidence type="ECO:0000259" key="13">
    <source>
        <dbReference type="PROSITE" id="PS51746"/>
    </source>
</evidence>
<protein>
    <recommendedName>
        <fullName evidence="3">protein-serine/threonine phosphatase</fullName>
        <ecNumber evidence="3">3.1.3.16</ecNumber>
    </recommendedName>
</protein>
<reference evidence="14" key="2">
    <citation type="submission" date="2013-10" db="EMBL/GenBank/DDBJ databases">
        <authorList>
            <person name="Aslett M."/>
        </authorList>
    </citation>
    <scope>NUCLEOTIDE SEQUENCE [LARGE SCALE GENOMIC DNA]</scope>
    <source>
        <strain evidence="14">Houghton</strain>
    </source>
</reference>
<evidence type="ECO:0000256" key="4">
    <source>
        <dbReference type="ARBA" id="ARBA00022723"/>
    </source>
</evidence>
<dbReference type="Gene3D" id="3.60.40.10">
    <property type="entry name" value="PPM-type phosphatase domain"/>
    <property type="match status" value="1"/>
</dbReference>
<comment type="cofactor">
    <cofactor evidence="1">
        <name>Mn(2+)</name>
        <dbReference type="ChEBI" id="CHEBI:29035"/>
    </cofactor>
</comment>
<feature type="domain" description="PPM-type phosphatase" evidence="13">
    <location>
        <begin position="180"/>
        <end position="446"/>
    </location>
</feature>
<comment type="catalytic activity">
    <reaction evidence="9">
        <text>O-phospho-L-seryl-[protein] + H2O = L-seryl-[protein] + phosphate</text>
        <dbReference type="Rhea" id="RHEA:20629"/>
        <dbReference type="Rhea" id="RHEA-COMP:9863"/>
        <dbReference type="Rhea" id="RHEA-COMP:11604"/>
        <dbReference type="ChEBI" id="CHEBI:15377"/>
        <dbReference type="ChEBI" id="CHEBI:29999"/>
        <dbReference type="ChEBI" id="CHEBI:43474"/>
        <dbReference type="ChEBI" id="CHEBI:83421"/>
        <dbReference type="EC" id="3.1.3.16"/>
    </reaction>
</comment>
<keyword evidence="5" id="KW-0378">Hydrolase</keyword>
<dbReference type="SUPFAM" id="SSF81606">
    <property type="entry name" value="PP2C-like"/>
    <property type="match status" value="1"/>
</dbReference>
<dbReference type="SMART" id="SM00332">
    <property type="entry name" value="PP2Cc"/>
    <property type="match status" value="1"/>
</dbReference>
<dbReference type="AlphaFoldDB" id="U6KVU8"/>
<evidence type="ECO:0000256" key="7">
    <source>
        <dbReference type="ARBA" id="ARBA00022912"/>
    </source>
</evidence>
<dbReference type="Proteomes" id="UP000030747">
    <property type="component" value="Unassembled WGS sequence"/>
</dbReference>
<evidence type="ECO:0000256" key="9">
    <source>
        <dbReference type="ARBA" id="ARBA00047761"/>
    </source>
</evidence>
<dbReference type="GO" id="GO:0004722">
    <property type="term" value="F:protein serine/threonine phosphatase activity"/>
    <property type="evidence" value="ECO:0007669"/>
    <property type="project" value="UniProtKB-EC"/>
</dbReference>
<feature type="compositionally biased region" description="Low complexity" evidence="11">
    <location>
        <begin position="96"/>
        <end position="140"/>
    </location>
</feature>
<evidence type="ECO:0000256" key="10">
    <source>
        <dbReference type="ARBA" id="ARBA00048336"/>
    </source>
</evidence>
<comment type="similarity">
    <text evidence="2">Belongs to the PP2C family.</text>
</comment>
<evidence type="ECO:0000313" key="15">
    <source>
        <dbReference type="Proteomes" id="UP000030747"/>
    </source>
</evidence>
<feature type="region of interest" description="Disordered" evidence="11">
    <location>
        <begin position="31"/>
        <end position="152"/>
    </location>
</feature>
<dbReference type="InterPro" id="IPR036457">
    <property type="entry name" value="PPM-type-like_dom_sf"/>
</dbReference>
<dbReference type="PROSITE" id="PS51746">
    <property type="entry name" value="PPM_2"/>
    <property type="match status" value="1"/>
</dbReference>
<dbReference type="OMA" id="VHAPSHW"/>
<keyword evidence="12" id="KW-0732">Signal</keyword>
<keyword evidence="4" id="KW-0479">Metal-binding</keyword>
<dbReference type="Pfam" id="PF00481">
    <property type="entry name" value="PP2C"/>
    <property type="match status" value="1"/>
</dbReference>
<organism evidence="14 15">
    <name type="scientific">Eimeria tenella</name>
    <name type="common">Coccidian parasite</name>
    <dbReference type="NCBI Taxonomy" id="5802"/>
    <lineage>
        <taxon>Eukaryota</taxon>
        <taxon>Sar</taxon>
        <taxon>Alveolata</taxon>
        <taxon>Apicomplexa</taxon>
        <taxon>Conoidasida</taxon>
        <taxon>Coccidia</taxon>
        <taxon>Eucoccidiorida</taxon>
        <taxon>Eimeriorina</taxon>
        <taxon>Eimeriidae</taxon>
        <taxon>Eimeria</taxon>
    </lineage>
</organism>
<feature type="chain" id="PRO_5004673081" description="protein-serine/threonine phosphatase" evidence="12">
    <location>
        <begin position="29"/>
        <end position="497"/>
    </location>
</feature>
<dbReference type="EMBL" id="HG675689">
    <property type="protein sequence ID" value="CDJ42096.1"/>
    <property type="molecule type" value="Genomic_DNA"/>
</dbReference>
<dbReference type="GO" id="GO:0046872">
    <property type="term" value="F:metal ion binding"/>
    <property type="evidence" value="ECO:0007669"/>
    <property type="project" value="UniProtKB-KW"/>
</dbReference>
<reference evidence="14" key="1">
    <citation type="submission" date="2013-10" db="EMBL/GenBank/DDBJ databases">
        <title>Genomic analysis of the causative agents of coccidiosis in chickens.</title>
        <authorList>
            <person name="Reid A.J."/>
            <person name="Blake D."/>
            <person name="Billington K."/>
            <person name="Browne H."/>
            <person name="Dunn M."/>
            <person name="Hung S."/>
            <person name="Kawahara F."/>
            <person name="Miranda-Saavedra D."/>
            <person name="Mourier T."/>
            <person name="Nagra H."/>
            <person name="Otto T.D."/>
            <person name="Rawlings N."/>
            <person name="Sanchez A."/>
            <person name="Sanders M."/>
            <person name="Subramaniam C."/>
            <person name="Tay Y."/>
            <person name="Dear P."/>
            <person name="Doerig C."/>
            <person name="Gruber A."/>
            <person name="Parkinson J."/>
            <person name="Shirley M."/>
            <person name="Wan K.L."/>
            <person name="Berriman M."/>
            <person name="Tomley F."/>
            <person name="Pain A."/>
        </authorList>
    </citation>
    <scope>NUCLEOTIDE SEQUENCE [LARGE SCALE GENOMIC DNA]</scope>
    <source>
        <strain evidence="14">Houghton</strain>
    </source>
</reference>
<dbReference type="RefSeq" id="XP_013232846.1">
    <property type="nucleotide sequence ID" value="XM_013377392.1"/>
</dbReference>
<sequence>MSPLREDRRVWSLWLFLLLLLLIAAVSATGANDKDTSSGSLNRANGGAKQAAPQHPPKEGEHPEERKANTKGEDFGSSQVPPALGPAVRDIESNSAGKAAGAAVAPEGPVPAVDGTAAATGASGDAAAKSEKNGAAAAASEESERQEPQDPMYARGRALSAPFVRHYSKQMVILWEWYTKTTGATMNGKRKQDEDALLVHAPSHWQHNVRFKAIFDGHGGSAVSRTCVAQFCNIFGNMPDLSPESFKRTSLMLDAVIQADPVRHERGGSTGLIVAIERPDERVPKFKIHVSNIGDSRAFILHRNGNYTIMSKDHKPNDPQEVARISRAGGFVSRVRKVYRVDGTLSVSRAFGDIRMKSNAALPATEQKVVAIPDVRTFEAYEGDYIFMACDGMFEAPGMSWDYVANLLQRELQNTNDNLVETAFRMLNTAYLLGSADNISIVLTKLMSRKRNSSVVKRFTYDFSGRREFVETQLLLAPNVYRSGTYHTSAGPVVTLF</sequence>
<dbReference type="InterPro" id="IPR015655">
    <property type="entry name" value="PP2C"/>
</dbReference>
<keyword evidence="7" id="KW-0904">Protein phosphatase</keyword>
<evidence type="ECO:0000256" key="6">
    <source>
        <dbReference type="ARBA" id="ARBA00022842"/>
    </source>
</evidence>
<dbReference type="PANTHER" id="PTHR13832:SF803">
    <property type="entry name" value="PROTEIN PHOSPHATASE 1G"/>
    <property type="match status" value="1"/>
</dbReference>
<dbReference type="CDD" id="cd00143">
    <property type="entry name" value="PP2Cc"/>
    <property type="match status" value="1"/>
</dbReference>
<dbReference type="GeneID" id="25250022"/>
<dbReference type="VEuPathDB" id="ToxoDB:ETH_00004070"/>
<dbReference type="PANTHER" id="PTHR13832">
    <property type="entry name" value="PROTEIN PHOSPHATASE 2C"/>
    <property type="match status" value="1"/>
</dbReference>
<name>U6KVU8_EIMTE</name>
<dbReference type="VEuPathDB" id="ToxoDB:ETH2_0623100"/>
<keyword evidence="15" id="KW-1185">Reference proteome</keyword>
<dbReference type="OrthoDB" id="10264738at2759"/>